<evidence type="ECO:0000256" key="1">
    <source>
        <dbReference type="NCBIfam" id="TIGR02170"/>
    </source>
</evidence>
<dbReference type="EMBL" id="QICL01000044">
    <property type="protein sequence ID" value="PXV58802.1"/>
    <property type="molecule type" value="Genomic_DNA"/>
</dbReference>
<dbReference type="PROSITE" id="PS51331">
    <property type="entry name" value="THYX"/>
    <property type="match status" value="1"/>
</dbReference>
<dbReference type="InterPro" id="IPR036098">
    <property type="entry name" value="Thymidylate_synthase_ThyX_sf"/>
</dbReference>
<dbReference type="PANTHER" id="PTHR34934">
    <property type="entry name" value="FLAVIN-DEPENDENT THYMIDYLATE SYNTHASE"/>
    <property type="match status" value="1"/>
</dbReference>
<evidence type="ECO:0000313" key="3">
    <source>
        <dbReference type="Proteomes" id="UP000247973"/>
    </source>
</evidence>
<comment type="caution">
    <text evidence="2">The sequence shown here is derived from an EMBL/GenBank/DDBJ whole genome shotgun (WGS) entry which is preliminary data.</text>
</comment>
<dbReference type="CDD" id="cd20175">
    <property type="entry name" value="ThyX"/>
    <property type="match status" value="1"/>
</dbReference>
<accession>A0A2V3PKJ9</accession>
<protein>
    <recommendedName>
        <fullName evidence="1">FAD-dependent thymidylate synthase</fullName>
        <ecNumber evidence="1">2.1.1.148</ecNumber>
    </recommendedName>
</protein>
<sequence>MKVIKPTFIIESLIDNDEFLKHIEKAGRTAYKSEDKITEDSALNFVKMIINRGHLSVIEHTFVTVRIICDRGISHEIVRHRLASYTQESTRYCNYSKGKFGNEITVIDPCFWNEEDEKYKIWAEAMRSIEYVYNQLISLGATAQEARSVLPNSLKTEIVMTMNLREWLHFFDLRTSKGAHPQMREIAIPLLKEFQKRLPAIFSTIIID</sequence>
<dbReference type="Gene3D" id="3.30.1360.170">
    <property type="match status" value="1"/>
</dbReference>
<dbReference type="EC" id="2.1.1.148" evidence="1"/>
<organism evidence="2 3">
    <name type="scientific">Dysgonomonas alginatilytica</name>
    <dbReference type="NCBI Taxonomy" id="1605892"/>
    <lineage>
        <taxon>Bacteria</taxon>
        <taxon>Pseudomonadati</taxon>
        <taxon>Bacteroidota</taxon>
        <taxon>Bacteroidia</taxon>
        <taxon>Bacteroidales</taxon>
        <taxon>Dysgonomonadaceae</taxon>
        <taxon>Dysgonomonas</taxon>
    </lineage>
</organism>
<dbReference type="GO" id="GO:0050797">
    <property type="term" value="F:thymidylate synthase (FAD) activity"/>
    <property type="evidence" value="ECO:0007669"/>
    <property type="project" value="UniProtKB-UniRule"/>
</dbReference>
<dbReference type="Pfam" id="PF02511">
    <property type="entry name" value="Thy1"/>
    <property type="match status" value="1"/>
</dbReference>
<dbReference type="SUPFAM" id="SSF69796">
    <property type="entry name" value="Thymidylate synthase-complementing protein Thy1"/>
    <property type="match status" value="1"/>
</dbReference>
<dbReference type="GO" id="GO:0070402">
    <property type="term" value="F:NADPH binding"/>
    <property type="evidence" value="ECO:0007669"/>
    <property type="project" value="TreeGrafter"/>
</dbReference>
<dbReference type="GO" id="GO:0006231">
    <property type="term" value="P:dTMP biosynthetic process"/>
    <property type="evidence" value="ECO:0007669"/>
    <property type="project" value="UniProtKB-UniRule"/>
</dbReference>
<dbReference type="PANTHER" id="PTHR34934:SF1">
    <property type="entry name" value="FLAVIN-DEPENDENT THYMIDYLATE SYNTHASE"/>
    <property type="match status" value="1"/>
</dbReference>
<dbReference type="GO" id="GO:0050660">
    <property type="term" value="F:flavin adenine dinucleotide binding"/>
    <property type="evidence" value="ECO:0007669"/>
    <property type="project" value="UniProtKB-UniRule"/>
</dbReference>
<dbReference type="NCBIfam" id="TIGR02170">
    <property type="entry name" value="thyX"/>
    <property type="match status" value="1"/>
</dbReference>
<proteinExistence type="predicted"/>
<dbReference type="AlphaFoldDB" id="A0A2V3PKJ9"/>
<dbReference type="GO" id="GO:0004799">
    <property type="term" value="F:thymidylate synthase activity"/>
    <property type="evidence" value="ECO:0007669"/>
    <property type="project" value="TreeGrafter"/>
</dbReference>
<name>A0A2V3PKJ9_9BACT</name>
<dbReference type="InterPro" id="IPR003669">
    <property type="entry name" value="Thymidylate_synthase_ThyX"/>
</dbReference>
<dbReference type="OrthoDB" id="9780625at2"/>
<gene>
    <name evidence="2" type="ORF">CLV62_14414</name>
</gene>
<reference evidence="2 3" key="1">
    <citation type="submission" date="2018-03" db="EMBL/GenBank/DDBJ databases">
        <title>Genomic Encyclopedia of Archaeal and Bacterial Type Strains, Phase II (KMG-II): from individual species to whole genera.</title>
        <authorList>
            <person name="Goeker M."/>
        </authorList>
    </citation>
    <scope>NUCLEOTIDE SEQUENCE [LARGE SCALE GENOMIC DNA]</scope>
    <source>
        <strain evidence="2 3">DSM 100214</strain>
    </source>
</reference>
<dbReference type="RefSeq" id="WP_110312552.1">
    <property type="nucleotide sequence ID" value="NZ_QICL01000044.1"/>
</dbReference>
<evidence type="ECO:0000313" key="2">
    <source>
        <dbReference type="EMBL" id="PXV58802.1"/>
    </source>
</evidence>
<dbReference type="Proteomes" id="UP000247973">
    <property type="component" value="Unassembled WGS sequence"/>
</dbReference>
<keyword evidence="3" id="KW-1185">Reference proteome</keyword>